<dbReference type="PROSITE" id="PS51123">
    <property type="entry name" value="OMPA_2"/>
    <property type="match status" value="1"/>
</dbReference>
<feature type="domain" description="OmpA-like" evidence="6">
    <location>
        <begin position="178"/>
        <end position="293"/>
    </location>
</feature>
<reference evidence="7 8" key="1">
    <citation type="submission" date="2018-11" db="EMBL/GenBank/DDBJ databases">
        <title>Genomic Encyclopedia of Type Strains, Phase IV (KMG-IV): sequencing the most valuable type-strain genomes for metagenomic binning, comparative biology and taxonomic classification.</title>
        <authorList>
            <person name="Goeker M."/>
        </authorList>
    </citation>
    <scope>NUCLEOTIDE SEQUENCE [LARGE SCALE GENOMIC DNA]</scope>
    <source>
        <strain evidence="7 8">DSM 21945</strain>
    </source>
</reference>
<keyword evidence="3" id="KW-0998">Cell outer membrane</keyword>
<organism evidence="7 8">
    <name type="scientific">Gallaecimonas pentaromativorans</name>
    <dbReference type="NCBI Taxonomy" id="584787"/>
    <lineage>
        <taxon>Bacteria</taxon>
        <taxon>Pseudomonadati</taxon>
        <taxon>Pseudomonadota</taxon>
        <taxon>Gammaproteobacteria</taxon>
        <taxon>Enterobacterales</taxon>
        <taxon>Gallaecimonadaceae</taxon>
        <taxon>Gallaecimonas</taxon>
    </lineage>
</organism>
<dbReference type="Proteomes" id="UP000268033">
    <property type="component" value="Unassembled WGS sequence"/>
</dbReference>
<dbReference type="EMBL" id="RJUL01000002">
    <property type="protein sequence ID" value="ROQ30077.1"/>
    <property type="molecule type" value="Genomic_DNA"/>
</dbReference>
<dbReference type="InterPro" id="IPR006664">
    <property type="entry name" value="OMP_bac"/>
</dbReference>
<proteinExistence type="predicted"/>
<dbReference type="Pfam" id="PF00691">
    <property type="entry name" value="OmpA"/>
    <property type="match status" value="1"/>
</dbReference>
<feature type="chain" id="PRO_5018049830" evidence="5">
    <location>
        <begin position="27"/>
        <end position="293"/>
    </location>
</feature>
<keyword evidence="5" id="KW-0732">Signal</keyword>
<feature type="signal peptide" evidence="5">
    <location>
        <begin position="1"/>
        <end position="26"/>
    </location>
</feature>
<dbReference type="SUPFAM" id="SSF103088">
    <property type="entry name" value="OmpA-like"/>
    <property type="match status" value="1"/>
</dbReference>
<dbReference type="PRINTS" id="PR01021">
    <property type="entry name" value="OMPADOMAIN"/>
</dbReference>
<evidence type="ECO:0000256" key="3">
    <source>
        <dbReference type="ARBA" id="ARBA00023237"/>
    </source>
</evidence>
<keyword evidence="8" id="KW-1185">Reference proteome</keyword>
<dbReference type="RefSeq" id="WP_050657560.1">
    <property type="nucleotide sequence ID" value="NZ_JBLXAC010000005.1"/>
</dbReference>
<evidence type="ECO:0000256" key="5">
    <source>
        <dbReference type="SAM" id="SignalP"/>
    </source>
</evidence>
<gene>
    <name evidence="7" type="ORF">EDC28_102470</name>
</gene>
<dbReference type="InterPro" id="IPR036737">
    <property type="entry name" value="OmpA-like_sf"/>
</dbReference>
<dbReference type="AlphaFoldDB" id="A0A3N1PTG6"/>
<dbReference type="InterPro" id="IPR050330">
    <property type="entry name" value="Bact_OuterMem_StrucFunc"/>
</dbReference>
<keyword evidence="2 4" id="KW-0472">Membrane</keyword>
<dbReference type="PANTHER" id="PTHR30329:SF21">
    <property type="entry name" value="LIPOPROTEIN YIAD-RELATED"/>
    <property type="match status" value="1"/>
</dbReference>
<dbReference type="Gene3D" id="2.60.40.2540">
    <property type="match status" value="1"/>
</dbReference>
<sequence length="293" mass="32216">MLSKSLHITAVAALVILAAQPAPVDAGVRYYAASLGQSQWQVTASNPLQCRLEHHIPHYGVAVFSARASRKENLQFAMALKDGPSQRTVATLASVPPVWQPGLKAEPLGQVSLYPRYPAEVTDDRAWDMLSELDAGRFPTLTYPDRLGRNKVSVALSSGNFKKGYEDFVSCLGGLLPVSFEDISFSVLNYKKNSSSLTEESLARLDLIGQYLANDNHFSSIDIAAYSDSYGGRWANEELSKKRAKAIKEYLVGKGLPADRISTEGYGEKRHIASNNTEEGRALNRRVVLQIKR</sequence>
<dbReference type="InterPro" id="IPR041544">
    <property type="entry name" value="MotY_N"/>
</dbReference>
<dbReference type="InterPro" id="IPR006665">
    <property type="entry name" value="OmpA-like"/>
</dbReference>
<comment type="caution">
    <text evidence="7">The sequence shown here is derived from an EMBL/GenBank/DDBJ whole genome shotgun (WGS) entry which is preliminary data.</text>
</comment>
<dbReference type="OrthoDB" id="6905929at2"/>
<protein>
    <submittedName>
        <fullName evidence="7">OmpA family protein</fullName>
    </submittedName>
</protein>
<dbReference type="PRINTS" id="PR01023">
    <property type="entry name" value="NAFLGMOTY"/>
</dbReference>
<name>A0A3N1PTG6_9GAMM</name>
<evidence type="ECO:0000259" key="6">
    <source>
        <dbReference type="PROSITE" id="PS51123"/>
    </source>
</evidence>
<dbReference type="Gene3D" id="3.30.1330.60">
    <property type="entry name" value="OmpA-like domain"/>
    <property type="match status" value="1"/>
</dbReference>
<dbReference type="STRING" id="584787.GCA_001247655_00511"/>
<dbReference type="GO" id="GO:0009279">
    <property type="term" value="C:cell outer membrane"/>
    <property type="evidence" value="ECO:0007669"/>
    <property type="project" value="UniProtKB-SubCell"/>
</dbReference>
<accession>A0A3N1PTG6</accession>
<evidence type="ECO:0000313" key="7">
    <source>
        <dbReference type="EMBL" id="ROQ30077.1"/>
    </source>
</evidence>
<evidence type="ECO:0000256" key="1">
    <source>
        <dbReference type="ARBA" id="ARBA00004442"/>
    </source>
</evidence>
<dbReference type="Pfam" id="PF18393">
    <property type="entry name" value="MotY_N"/>
    <property type="match status" value="1"/>
</dbReference>
<dbReference type="PANTHER" id="PTHR30329">
    <property type="entry name" value="STATOR ELEMENT OF FLAGELLAR MOTOR COMPLEX"/>
    <property type="match status" value="1"/>
</dbReference>
<evidence type="ECO:0000256" key="2">
    <source>
        <dbReference type="ARBA" id="ARBA00023136"/>
    </source>
</evidence>
<dbReference type="CDD" id="cd07185">
    <property type="entry name" value="OmpA_C-like"/>
    <property type="match status" value="1"/>
</dbReference>
<comment type="subcellular location">
    <subcellularLocation>
        <location evidence="1">Cell outer membrane</location>
    </subcellularLocation>
</comment>
<evidence type="ECO:0000313" key="8">
    <source>
        <dbReference type="Proteomes" id="UP000268033"/>
    </source>
</evidence>
<evidence type="ECO:0000256" key="4">
    <source>
        <dbReference type="PROSITE-ProRule" id="PRU00473"/>
    </source>
</evidence>